<proteinExistence type="inferred from homology"/>
<comment type="similarity">
    <text evidence="1">Belongs to the nitroreductase family.</text>
</comment>
<accession>A0A3Q9GIJ4</accession>
<dbReference type="EMBL" id="CP033905">
    <property type="protein sequence ID" value="AZR07021.1"/>
    <property type="molecule type" value="Genomic_DNA"/>
</dbReference>
<dbReference type="Pfam" id="PF00881">
    <property type="entry name" value="Nitroreductase"/>
    <property type="match status" value="1"/>
</dbReference>
<keyword evidence="2" id="KW-0560">Oxidoreductase</keyword>
<dbReference type="PANTHER" id="PTHR43673">
    <property type="entry name" value="NAD(P)H NITROREDUCTASE YDGI-RELATED"/>
    <property type="match status" value="1"/>
</dbReference>
<dbReference type="GO" id="GO:0016491">
    <property type="term" value="F:oxidoreductase activity"/>
    <property type="evidence" value="ECO:0007669"/>
    <property type="project" value="UniProtKB-KW"/>
</dbReference>
<protein>
    <submittedName>
        <fullName evidence="4">Nitroreductase</fullName>
    </submittedName>
</protein>
<dbReference type="PANTHER" id="PTHR43673:SF10">
    <property type="entry name" value="NADH DEHYDROGENASE_NAD(P)H NITROREDUCTASE XCC3605-RELATED"/>
    <property type="match status" value="1"/>
</dbReference>
<feature type="domain" description="Nitroreductase" evidence="3">
    <location>
        <begin position="7"/>
        <end position="198"/>
    </location>
</feature>
<dbReference type="InterPro" id="IPR029479">
    <property type="entry name" value="Nitroreductase"/>
</dbReference>
<gene>
    <name evidence="4" type="ORF">EBQ10_06730</name>
</gene>
<name>A0A3Q9GIJ4_9ACTO</name>
<evidence type="ECO:0000256" key="1">
    <source>
        <dbReference type="ARBA" id="ARBA00007118"/>
    </source>
</evidence>
<dbReference type="CDD" id="cd02136">
    <property type="entry name" value="PnbA_NfnB-like"/>
    <property type="match status" value="1"/>
</dbReference>
<evidence type="ECO:0000256" key="2">
    <source>
        <dbReference type="ARBA" id="ARBA00023002"/>
    </source>
</evidence>
<dbReference type="AlphaFoldDB" id="A0A3Q9GIJ4"/>
<dbReference type="Proteomes" id="UP000275951">
    <property type="component" value="Chromosome"/>
</dbReference>
<dbReference type="Gene3D" id="3.40.109.10">
    <property type="entry name" value="NADH Oxidase"/>
    <property type="match status" value="1"/>
</dbReference>
<dbReference type="RefSeq" id="WP_126920233.1">
    <property type="nucleotide sequence ID" value="NZ_CP033905.1"/>
</dbReference>
<reference evidence="4 5" key="1">
    <citation type="submission" date="2018-11" db="EMBL/GenBank/DDBJ databases">
        <title>Multidrug-resistant genes are associated with an 42-kb island TGI1 carrying a complex class 1 integron in a Trueperella pyogenes.</title>
        <authorList>
            <person name="Dong W."/>
        </authorList>
    </citation>
    <scope>NUCLEOTIDE SEQUENCE [LARGE SCALE GENOMIC DNA]</scope>
    <source>
        <strain evidence="4 5">TP4</strain>
    </source>
</reference>
<evidence type="ECO:0000313" key="5">
    <source>
        <dbReference type="Proteomes" id="UP000275951"/>
    </source>
</evidence>
<evidence type="ECO:0000259" key="3">
    <source>
        <dbReference type="Pfam" id="PF00881"/>
    </source>
</evidence>
<dbReference type="InterPro" id="IPR000415">
    <property type="entry name" value="Nitroreductase-like"/>
</dbReference>
<organism evidence="4 5">
    <name type="scientific">Trueperella pyogenes</name>
    <dbReference type="NCBI Taxonomy" id="1661"/>
    <lineage>
        <taxon>Bacteria</taxon>
        <taxon>Bacillati</taxon>
        <taxon>Actinomycetota</taxon>
        <taxon>Actinomycetes</taxon>
        <taxon>Actinomycetales</taxon>
        <taxon>Actinomycetaceae</taxon>
        <taxon>Trueperella</taxon>
    </lineage>
</organism>
<evidence type="ECO:0000313" key="4">
    <source>
        <dbReference type="EMBL" id="AZR07021.1"/>
    </source>
</evidence>
<sequence>MDFSEVLRSRVSVRAYLDKPVEPDVLAAVLDDARHCPSWSNSRGYLLALAQGERLTRLKEAYVEAWTQSLSGDFPPTDFNTRMRYPGELRDRQVANGKRYYAHLGVARGDREAQNAWQRRNLEFFDAPVVGFIFVHRQMLPFSAQDAGIMLQTLMLSATAHGLGTVGLGTLTTWRHPVDTEFEIPEDYALITGFALGYPDPDAHINAFRAEHPQISMARPLVAEPGTE</sequence>
<dbReference type="SUPFAM" id="SSF55469">
    <property type="entry name" value="FMN-dependent nitroreductase-like"/>
    <property type="match status" value="1"/>
</dbReference>